<name>A0A951UIY6_9NOST</name>
<reference evidence="1" key="2">
    <citation type="journal article" date="2022" name="Microbiol. Resour. Announc.">
        <title>Metagenome Sequencing to Explore Phylogenomics of Terrestrial Cyanobacteria.</title>
        <authorList>
            <person name="Ward R.D."/>
            <person name="Stajich J.E."/>
            <person name="Johansen J.R."/>
            <person name="Huntemann M."/>
            <person name="Clum A."/>
            <person name="Foster B."/>
            <person name="Foster B."/>
            <person name="Roux S."/>
            <person name="Palaniappan K."/>
            <person name="Varghese N."/>
            <person name="Mukherjee S."/>
            <person name="Reddy T.B.K."/>
            <person name="Daum C."/>
            <person name="Copeland A."/>
            <person name="Chen I.A."/>
            <person name="Ivanova N.N."/>
            <person name="Kyrpides N.C."/>
            <person name="Shapiro N."/>
            <person name="Eloe-Fadrosh E.A."/>
            <person name="Pietrasiak N."/>
        </authorList>
    </citation>
    <scope>NUCLEOTIDE SEQUENCE</scope>
    <source>
        <strain evidence="1">JT2-VF2</strain>
    </source>
</reference>
<dbReference type="Pfam" id="PF04229">
    <property type="entry name" value="GrpB"/>
    <property type="match status" value="1"/>
</dbReference>
<dbReference type="PANTHER" id="PTHR34822:SF1">
    <property type="entry name" value="GRPB FAMILY PROTEIN"/>
    <property type="match status" value="1"/>
</dbReference>
<evidence type="ECO:0000313" key="2">
    <source>
        <dbReference type="Proteomes" id="UP000715781"/>
    </source>
</evidence>
<evidence type="ECO:0000313" key="1">
    <source>
        <dbReference type="EMBL" id="MBW4565248.1"/>
    </source>
</evidence>
<dbReference type="Gene3D" id="3.30.460.10">
    <property type="entry name" value="Beta Polymerase, domain 2"/>
    <property type="match status" value="1"/>
</dbReference>
<dbReference type="InterPro" id="IPR007344">
    <property type="entry name" value="GrpB/CoaE"/>
</dbReference>
<sequence length="179" mass="20368">MLKRVKVVSHDPSWAQQFKLEAAAICAVFKQQLIDIYHIGSTAIPQIKAKPIIDILAVVQDIHTVEQFNPALVQLGYEPLGDFGIPGRRFFAKGGDFDRTHNLHIFQIGHQEIEYCLNFRDYLIAHPEEATTYSRLKEELAQRFPKDINGYLAGKNDFIKDTIKKAKAWRTALSKQSSS</sequence>
<accession>A0A951UIY6</accession>
<dbReference type="EMBL" id="JAHHHN010000033">
    <property type="protein sequence ID" value="MBW4565248.1"/>
    <property type="molecule type" value="Genomic_DNA"/>
</dbReference>
<dbReference type="SUPFAM" id="SSF81301">
    <property type="entry name" value="Nucleotidyltransferase"/>
    <property type="match status" value="1"/>
</dbReference>
<proteinExistence type="predicted"/>
<organism evidence="1 2">
    <name type="scientific">Mojavia pulchra JT2-VF2</name>
    <dbReference type="NCBI Taxonomy" id="287848"/>
    <lineage>
        <taxon>Bacteria</taxon>
        <taxon>Bacillati</taxon>
        <taxon>Cyanobacteriota</taxon>
        <taxon>Cyanophyceae</taxon>
        <taxon>Nostocales</taxon>
        <taxon>Nostocaceae</taxon>
    </lineage>
</organism>
<reference evidence="1" key="1">
    <citation type="submission" date="2021-05" db="EMBL/GenBank/DDBJ databases">
        <authorList>
            <person name="Pietrasiak N."/>
            <person name="Ward R."/>
            <person name="Stajich J.E."/>
            <person name="Kurbessoian T."/>
        </authorList>
    </citation>
    <scope>NUCLEOTIDE SEQUENCE</scope>
    <source>
        <strain evidence="1">JT2-VF2</strain>
    </source>
</reference>
<dbReference type="Proteomes" id="UP000715781">
    <property type="component" value="Unassembled WGS sequence"/>
</dbReference>
<protein>
    <submittedName>
        <fullName evidence="1">GrpB family protein</fullName>
    </submittedName>
</protein>
<dbReference type="AlphaFoldDB" id="A0A951UIY6"/>
<dbReference type="PANTHER" id="PTHR34822">
    <property type="entry name" value="GRPB DOMAIN PROTEIN (AFU_ORTHOLOGUE AFUA_1G01530)"/>
    <property type="match status" value="1"/>
</dbReference>
<comment type="caution">
    <text evidence="1">The sequence shown here is derived from an EMBL/GenBank/DDBJ whole genome shotgun (WGS) entry which is preliminary data.</text>
</comment>
<gene>
    <name evidence="1" type="ORF">KME32_30020</name>
</gene>
<dbReference type="InterPro" id="IPR043519">
    <property type="entry name" value="NT_sf"/>
</dbReference>